<dbReference type="STRING" id="1385519.N801_10285"/>
<dbReference type="AlphaFoldDB" id="A0A0A0JUD1"/>
<comment type="similarity">
    <text evidence="1">Belongs to the ROK (NagC/XylR) family.</text>
</comment>
<evidence type="ECO:0000313" key="3">
    <source>
        <dbReference type="Proteomes" id="UP000030013"/>
    </source>
</evidence>
<reference evidence="2 3" key="1">
    <citation type="submission" date="2013-08" db="EMBL/GenBank/DDBJ databases">
        <title>The genome sequence of Knoellia aerolata.</title>
        <authorList>
            <person name="Zhu W."/>
            <person name="Wang G."/>
        </authorList>
    </citation>
    <scope>NUCLEOTIDE SEQUENCE [LARGE SCALE GENOMIC DNA]</scope>
    <source>
        <strain evidence="2 3">DSM 18566</strain>
    </source>
</reference>
<dbReference type="InterPro" id="IPR043129">
    <property type="entry name" value="ATPase_NBD"/>
</dbReference>
<dbReference type="eggNOG" id="COG1940">
    <property type="taxonomic scope" value="Bacteria"/>
</dbReference>
<keyword evidence="3" id="KW-1185">Reference proteome</keyword>
<dbReference type="InterPro" id="IPR000600">
    <property type="entry name" value="ROK"/>
</dbReference>
<dbReference type="OrthoDB" id="9815677at2"/>
<dbReference type="EMBL" id="AVPL01000027">
    <property type="protein sequence ID" value="KGN40970.1"/>
    <property type="molecule type" value="Genomic_DNA"/>
</dbReference>
<sequence length="297" mass="29953">MAGVDVGGTRVKSVLADDDGSVLFSHTASTPERPGAGVVDVIVDAVTTLLDLARADGIDGRLAAVGAVVPGLVDEATGSAAWSANLGWRDLPLRDLLRSRFDVPVAVGHDVRAGLLAEFHLGAAKGVPDALFVPLGTGIASALLASGRVVAGTEWTGEIGHVTVQPGGPVCGCGRRGCLEAVASASALGRAWRELGRDGDAETLSLAVADGDPEAIRLWEDAIDALVRVIGPVCAAAGTRVVLIGGGLALSGAVLLEPLRDRLVSVLGHDRIIVTRAALGDRAGALGATLLAMEATA</sequence>
<dbReference type="Proteomes" id="UP000030013">
    <property type="component" value="Unassembled WGS sequence"/>
</dbReference>
<evidence type="ECO:0000313" key="2">
    <source>
        <dbReference type="EMBL" id="KGN40970.1"/>
    </source>
</evidence>
<proteinExistence type="inferred from homology"/>
<comment type="caution">
    <text evidence="2">The sequence shown here is derived from an EMBL/GenBank/DDBJ whole genome shotgun (WGS) entry which is preliminary data.</text>
</comment>
<accession>A0A0A0JUD1</accession>
<name>A0A0A0JUD1_9MICO</name>
<gene>
    <name evidence="2" type="ORF">N801_10285</name>
</gene>
<dbReference type="Gene3D" id="3.30.420.40">
    <property type="match status" value="2"/>
</dbReference>
<evidence type="ECO:0008006" key="4">
    <source>
        <dbReference type="Google" id="ProtNLM"/>
    </source>
</evidence>
<dbReference type="PANTHER" id="PTHR18964">
    <property type="entry name" value="ROK (REPRESSOR, ORF, KINASE) FAMILY"/>
    <property type="match status" value="1"/>
</dbReference>
<dbReference type="SUPFAM" id="SSF53067">
    <property type="entry name" value="Actin-like ATPase domain"/>
    <property type="match status" value="1"/>
</dbReference>
<organism evidence="2 3">
    <name type="scientific">Knoellia aerolata DSM 18566</name>
    <dbReference type="NCBI Taxonomy" id="1385519"/>
    <lineage>
        <taxon>Bacteria</taxon>
        <taxon>Bacillati</taxon>
        <taxon>Actinomycetota</taxon>
        <taxon>Actinomycetes</taxon>
        <taxon>Micrococcales</taxon>
        <taxon>Intrasporangiaceae</taxon>
        <taxon>Knoellia</taxon>
    </lineage>
</organism>
<evidence type="ECO:0000256" key="1">
    <source>
        <dbReference type="ARBA" id="ARBA00006479"/>
    </source>
</evidence>
<protein>
    <recommendedName>
        <fullName evidence="4">ROK family transcriptional regulator</fullName>
    </recommendedName>
</protein>
<dbReference type="Pfam" id="PF00480">
    <property type="entry name" value="ROK"/>
    <property type="match status" value="1"/>
</dbReference>
<dbReference type="PANTHER" id="PTHR18964:SF149">
    <property type="entry name" value="BIFUNCTIONAL UDP-N-ACETYLGLUCOSAMINE 2-EPIMERASE_N-ACETYLMANNOSAMINE KINASE"/>
    <property type="match status" value="1"/>
</dbReference>